<dbReference type="InterPro" id="IPR003719">
    <property type="entry name" value="Phenazine_PhzF-like"/>
</dbReference>
<name>A0A5E4W816_9BURK</name>
<proteinExistence type="inferred from homology"/>
<dbReference type="PANTHER" id="PTHR13774">
    <property type="entry name" value="PHENAZINE BIOSYNTHESIS PROTEIN"/>
    <property type="match status" value="1"/>
</dbReference>
<comment type="similarity">
    <text evidence="1">Belongs to the PhzF family.</text>
</comment>
<dbReference type="NCBIfam" id="TIGR00654">
    <property type="entry name" value="PhzF_family"/>
    <property type="match status" value="1"/>
</dbReference>
<accession>A0A5E4W816</accession>
<dbReference type="Pfam" id="PF02567">
    <property type="entry name" value="PhzC-PhzF"/>
    <property type="match status" value="1"/>
</dbReference>
<evidence type="ECO:0000256" key="2">
    <source>
        <dbReference type="PIRSR" id="PIRSR016184-1"/>
    </source>
</evidence>
<dbReference type="Gene3D" id="3.10.310.10">
    <property type="entry name" value="Diaminopimelate Epimerase, Chain A, domain 1"/>
    <property type="match status" value="2"/>
</dbReference>
<dbReference type="GO" id="GO:0016853">
    <property type="term" value="F:isomerase activity"/>
    <property type="evidence" value="ECO:0007669"/>
    <property type="project" value="TreeGrafter"/>
</dbReference>
<sequence length="295" mass="31022">MASVGFKQVDVFTCVRFRGNPVAVVLDAQDLADDEMQRIANWTNLSETTFVVPPTREGADYRVRIFTPQSELPFAGHPTLGTAHALLEAGRIRPKGGKLVQECGAGLIELTVSPSEASAPLIAFTLPTPRFAALDDAQIDELESILGTSVLREHRAKFVDVGPVWTIAQLTSAEAVLALHPDFARMSVFDKRNESAGIVVYGAYGGPGAGKDAAIEVRAFAPSLGVNEDPVCGSGNGSVAAFIRDAGQIDVFGAEYISSQGAVVGRAGKIAVTFDGDAIRIGGHSVTCIEGVIQV</sequence>
<dbReference type="Proteomes" id="UP000406256">
    <property type="component" value="Unassembled WGS sequence"/>
</dbReference>
<protein>
    <submittedName>
        <fullName evidence="3">Phenazine biosynthesis protein PhzF</fullName>
    </submittedName>
</protein>
<dbReference type="SUPFAM" id="SSF54506">
    <property type="entry name" value="Diaminopimelate epimerase-like"/>
    <property type="match status" value="1"/>
</dbReference>
<feature type="active site" evidence="2">
    <location>
        <position position="47"/>
    </location>
</feature>
<gene>
    <name evidence="3" type="ORF">PAN31108_03120</name>
</gene>
<evidence type="ECO:0000256" key="1">
    <source>
        <dbReference type="ARBA" id="ARBA00008270"/>
    </source>
</evidence>
<evidence type="ECO:0000313" key="4">
    <source>
        <dbReference type="Proteomes" id="UP000406256"/>
    </source>
</evidence>
<organism evidence="3 4">
    <name type="scientific">Pandoraea anhela</name>
    <dbReference type="NCBI Taxonomy" id="2508295"/>
    <lineage>
        <taxon>Bacteria</taxon>
        <taxon>Pseudomonadati</taxon>
        <taxon>Pseudomonadota</taxon>
        <taxon>Betaproteobacteria</taxon>
        <taxon>Burkholderiales</taxon>
        <taxon>Burkholderiaceae</taxon>
        <taxon>Pandoraea</taxon>
    </lineage>
</organism>
<evidence type="ECO:0000313" key="3">
    <source>
        <dbReference type="EMBL" id="VVE20862.1"/>
    </source>
</evidence>
<dbReference type="AlphaFoldDB" id="A0A5E4W816"/>
<dbReference type="PIRSF" id="PIRSF016184">
    <property type="entry name" value="PhzC_PhzF"/>
    <property type="match status" value="1"/>
</dbReference>
<dbReference type="EMBL" id="CABPSB010000011">
    <property type="protein sequence ID" value="VVE20862.1"/>
    <property type="molecule type" value="Genomic_DNA"/>
</dbReference>
<keyword evidence="4" id="KW-1185">Reference proteome</keyword>
<dbReference type="OrthoDB" id="9788221at2"/>
<reference evidence="3 4" key="1">
    <citation type="submission" date="2019-08" db="EMBL/GenBank/DDBJ databases">
        <authorList>
            <person name="Peeters C."/>
        </authorList>
    </citation>
    <scope>NUCLEOTIDE SEQUENCE [LARGE SCALE GENOMIC DNA]</scope>
    <source>
        <strain evidence="3 4">LMG 31108</strain>
    </source>
</reference>
<dbReference type="PANTHER" id="PTHR13774:SF32">
    <property type="entry name" value="ANTISENSE-ENHANCING SEQUENCE 1"/>
    <property type="match status" value="1"/>
</dbReference>
<dbReference type="GO" id="GO:0005737">
    <property type="term" value="C:cytoplasm"/>
    <property type="evidence" value="ECO:0007669"/>
    <property type="project" value="TreeGrafter"/>
</dbReference>
<dbReference type="RefSeq" id="WP_150669726.1">
    <property type="nucleotide sequence ID" value="NZ_CABPSB010000011.1"/>
</dbReference>